<sequence length="79" mass="8099">MGAELVSSMSADVPRAGPAARRVPGDTSGYALRGTRRRADVRNESFTASHASNEAFPALPAEAPPRGPGAVCRAPARPG</sequence>
<evidence type="ECO:0000313" key="3">
    <source>
        <dbReference type="Proteomes" id="UP000649955"/>
    </source>
</evidence>
<evidence type="ECO:0000313" key="2">
    <source>
        <dbReference type="EMBL" id="GHG38971.1"/>
    </source>
</evidence>
<comment type="caution">
    <text evidence="2">The sequence shown here is derived from an EMBL/GenBank/DDBJ whole genome shotgun (WGS) entry which is preliminary data.</text>
</comment>
<dbReference type="Proteomes" id="UP000649955">
    <property type="component" value="Unassembled WGS sequence"/>
</dbReference>
<protein>
    <submittedName>
        <fullName evidence="2">Uncharacterized protein</fullName>
    </submittedName>
</protein>
<gene>
    <name evidence="2" type="ORF">GCM10017567_70050</name>
</gene>
<dbReference type="EMBL" id="BNAW01000046">
    <property type="protein sequence ID" value="GHG38971.1"/>
    <property type="molecule type" value="Genomic_DNA"/>
</dbReference>
<proteinExistence type="predicted"/>
<evidence type="ECO:0000256" key="1">
    <source>
        <dbReference type="SAM" id="MobiDB-lite"/>
    </source>
</evidence>
<name>A0ABQ3KNK5_9PSEU</name>
<accession>A0ABQ3KNK5</accession>
<reference evidence="3" key="1">
    <citation type="journal article" date="2019" name="Int. J. Syst. Evol. Microbiol.">
        <title>The Global Catalogue of Microorganisms (GCM) 10K type strain sequencing project: providing services to taxonomists for standard genome sequencing and annotation.</title>
        <authorList>
            <consortium name="The Broad Institute Genomics Platform"/>
            <consortium name="The Broad Institute Genome Sequencing Center for Infectious Disease"/>
            <person name="Wu L."/>
            <person name="Ma J."/>
        </authorList>
    </citation>
    <scope>NUCLEOTIDE SEQUENCE [LARGE SCALE GENOMIC DNA]</scope>
    <source>
        <strain evidence="3">CGMCC 4.7680</strain>
    </source>
</reference>
<keyword evidence="3" id="KW-1185">Reference proteome</keyword>
<organism evidence="2 3">
    <name type="scientific">Amycolatopsis bullii</name>
    <dbReference type="NCBI Taxonomy" id="941987"/>
    <lineage>
        <taxon>Bacteria</taxon>
        <taxon>Bacillati</taxon>
        <taxon>Actinomycetota</taxon>
        <taxon>Actinomycetes</taxon>
        <taxon>Pseudonocardiales</taxon>
        <taxon>Pseudonocardiaceae</taxon>
        <taxon>Amycolatopsis</taxon>
    </lineage>
</organism>
<feature type="region of interest" description="Disordered" evidence="1">
    <location>
        <begin position="1"/>
        <end position="79"/>
    </location>
</feature>